<dbReference type="AlphaFoldDB" id="A0A9P4UWX5"/>
<protein>
    <submittedName>
        <fullName evidence="9">CT20-domain-containing protein</fullName>
    </submittedName>
</protein>
<keyword evidence="3" id="KW-0156">Chromatin regulator</keyword>
<feature type="region of interest" description="Disordered" evidence="8">
    <location>
        <begin position="1"/>
        <end position="49"/>
    </location>
</feature>
<keyword evidence="10" id="KW-1185">Reference proteome</keyword>
<comment type="subcellular location">
    <subcellularLocation>
        <location evidence="1">Nucleus</location>
    </subcellularLocation>
</comment>
<comment type="similarity">
    <text evidence="2">Belongs to the EAF7 family.</text>
</comment>
<sequence length="290" mass="32475">MARKRAKVSAASTPLTETQPKTPQDTGPASQSQDPEPLPQNENLLNDPWTDDQETQLFKSMIKWKPTGMHKHFRMISMYNNMRSHGYITKDTPHTRIPDIWKRLHDLYNLPALDEREDANMFQDLPDPFDPETSYELAEFELPEEDFGELIWQRRFHGPDSPSASPSLLPVEDDKALYQPGFGLLSDLPGGPSSQKAESISGATPTPKPGKTTRSSRTAAKGKGAAKSGKNAKNSKAQSEASDSVEEEAEDDDEEEDESSEESEEETAPTTRRTNRGRQAKPPPKRTRKR</sequence>
<evidence type="ECO:0000313" key="9">
    <source>
        <dbReference type="EMBL" id="KAF2731502.1"/>
    </source>
</evidence>
<dbReference type="GO" id="GO:0006357">
    <property type="term" value="P:regulation of transcription by RNA polymerase II"/>
    <property type="evidence" value="ECO:0007669"/>
    <property type="project" value="TreeGrafter"/>
</dbReference>
<dbReference type="OrthoDB" id="5595141at2759"/>
<keyword evidence="5" id="KW-0804">Transcription</keyword>
<feature type="compositionally biased region" description="Polar residues" evidence="8">
    <location>
        <begin position="192"/>
        <end position="203"/>
    </location>
</feature>
<comment type="function">
    <text evidence="7">Component of the NuA4 histone acetyltransferase complex which is involved in transcriptional activation of selected genes principally by acetylation of nucleosomal histone H4 and H2A. The NuA4 complex is also involved in DNA repair.</text>
</comment>
<comment type="caution">
    <text evidence="9">The sequence shown here is derived from an EMBL/GenBank/DDBJ whole genome shotgun (WGS) entry which is preliminary data.</text>
</comment>
<evidence type="ECO:0000256" key="3">
    <source>
        <dbReference type="ARBA" id="ARBA00022853"/>
    </source>
</evidence>
<feature type="compositionally biased region" description="Acidic residues" evidence="8">
    <location>
        <begin position="243"/>
        <end position="267"/>
    </location>
</feature>
<proteinExistence type="inferred from homology"/>
<dbReference type="PANTHER" id="PTHR13581:SF5">
    <property type="entry name" value="MRG_MORF4L-BINDING PROTEIN"/>
    <property type="match status" value="1"/>
</dbReference>
<evidence type="ECO:0000256" key="1">
    <source>
        <dbReference type="ARBA" id="ARBA00004123"/>
    </source>
</evidence>
<dbReference type="InterPro" id="IPR012423">
    <property type="entry name" value="Eaf7/MRGBP"/>
</dbReference>
<evidence type="ECO:0000256" key="6">
    <source>
        <dbReference type="ARBA" id="ARBA00023242"/>
    </source>
</evidence>
<dbReference type="EMBL" id="ML996194">
    <property type="protein sequence ID" value="KAF2731502.1"/>
    <property type="molecule type" value="Genomic_DNA"/>
</dbReference>
<dbReference type="GO" id="GO:0005634">
    <property type="term" value="C:nucleus"/>
    <property type="evidence" value="ECO:0007669"/>
    <property type="project" value="UniProtKB-SubCell"/>
</dbReference>
<feature type="compositionally biased region" description="Basic residues" evidence="8">
    <location>
        <begin position="273"/>
        <end position="290"/>
    </location>
</feature>
<evidence type="ECO:0000256" key="8">
    <source>
        <dbReference type="SAM" id="MobiDB-lite"/>
    </source>
</evidence>
<evidence type="ECO:0000256" key="5">
    <source>
        <dbReference type="ARBA" id="ARBA00023163"/>
    </source>
</evidence>
<evidence type="ECO:0000256" key="2">
    <source>
        <dbReference type="ARBA" id="ARBA00007117"/>
    </source>
</evidence>
<evidence type="ECO:0000256" key="7">
    <source>
        <dbReference type="ARBA" id="ARBA00025178"/>
    </source>
</evidence>
<dbReference type="Pfam" id="PF07904">
    <property type="entry name" value="Eaf7"/>
    <property type="match status" value="1"/>
</dbReference>
<keyword evidence="6" id="KW-0539">Nucleus</keyword>
<reference evidence="9" key="1">
    <citation type="journal article" date="2020" name="Stud. Mycol.">
        <title>101 Dothideomycetes genomes: a test case for predicting lifestyles and emergence of pathogens.</title>
        <authorList>
            <person name="Haridas S."/>
            <person name="Albert R."/>
            <person name="Binder M."/>
            <person name="Bloem J."/>
            <person name="Labutti K."/>
            <person name="Salamov A."/>
            <person name="Andreopoulos B."/>
            <person name="Baker S."/>
            <person name="Barry K."/>
            <person name="Bills G."/>
            <person name="Bluhm B."/>
            <person name="Cannon C."/>
            <person name="Castanera R."/>
            <person name="Culley D."/>
            <person name="Daum C."/>
            <person name="Ezra D."/>
            <person name="Gonzalez J."/>
            <person name="Henrissat B."/>
            <person name="Kuo A."/>
            <person name="Liang C."/>
            <person name="Lipzen A."/>
            <person name="Lutzoni F."/>
            <person name="Magnuson J."/>
            <person name="Mondo S."/>
            <person name="Nolan M."/>
            <person name="Ohm R."/>
            <person name="Pangilinan J."/>
            <person name="Park H.-J."/>
            <person name="Ramirez L."/>
            <person name="Alfaro M."/>
            <person name="Sun H."/>
            <person name="Tritt A."/>
            <person name="Yoshinaga Y."/>
            <person name="Zwiers L.-H."/>
            <person name="Turgeon B."/>
            <person name="Goodwin S."/>
            <person name="Spatafora J."/>
            <person name="Crous P."/>
            <person name="Grigoriev I."/>
        </authorList>
    </citation>
    <scope>NUCLEOTIDE SEQUENCE</scope>
    <source>
        <strain evidence="9">CBS 125425</strain>
    </source>
</reference>
<dbReference type="GO" id="GO:0006325">
    <property type="term" value="P:chromatin organization"/>
    <property type="evidence" value="ECO:0007669"/>
    <property type="project" value="UniProtKB-KW"/>
</dbReference>
<evidence type="ECO:0000256" key="4">
    <source>
        <dbReference type="ARBA" id="ARBA00023015"/>
    </source>
</evidence>
<organism evidence="9 10">
    <name type="scientific">Polyplosphaeria fusca</name>
    <dbReference type="NCBI Taxonomy" id="682080"/>
    <lineage>
        <taxon>Eukaryota</taxon>
        <taxon>Fungi</taxon>
        <taxon>Dikarya</taxon>
        <taxon>Ascomycota</taxon>
        <taxon>Pezizomycotina</taxon>
        <taxon>Dothideomycetes</taxon>
        <taxon>Pleosporomycetidae</taxon>
        <taxon>Pleosporales</taxon>
        <taxon>Tetraplosphaeriaceae</taxon>
        <taxon>Polyplosphaeria</taxon>
    </lineage>
</organism>
<keyword evidence="4" id="KW-0805">Transcription regulation</keyword>
<dbReference type="GO" id="GO:0035267">
    <property type="term" value="C:NuA4 histone acetyltransferase complex"/>
    <property type="evidence" value="ECO:0007669"/>
    <property type="project" value="TreeGrafter"/>
</dbReference>
<feature type="compositionally biased region" description="Polar residues" evidence="8">
    <location>
        <begin position="10"/>
        <end position="44"/>
    </location>
</feature>
<accession>A0A9P4UWX5</accession>
<name>A0A9P4UWX5_9PLEO</name>
<dbReference type="PANTHER" id="PTHR13581">
    <property type="entry name" value="MRG-BINDING PROTEIN"/>
    <property type="match status" value="1"/>
</dbReference>
<feature type="region of interest" description="Disordered" evidence="8">
    <location>
        <begin position="180"/>
        <end position="290"/>
    </location>
</feature>
<evidence type="ECO:0000313" key="10">
    <source>
        <dbReference type="Proteomes" id="UP000799444"/>
    </source>
</evidence>
<feature type="compositionally biased region" description="Low complexity" evidence="8">
    <location>
        <begin position="209"/>
        <end position="242"/>
    </location>
</feature>
<gene>
    <name evidence="9" type="ORF">EJ04DRAFT_498553</name>
</gene>
<dbReference type="Proteomes" id="UP000799444">
    <property type="component" value="Unassembled WGS sequence"/>
</dbReference>